<gene>
    <name evidence="1" type="ORF">METZ01_LOCUS209845</name>
</gene>
<feature type="non-terminal residue" evidence="1">
    <location>
        <position position="258"/>
    </location>
</feature>
<protein>
    <recommendedName>
        <fullName evidence="2">Bacterial surface antigen (D15) domain-containing protein</fullName>
    </recommendedName>
</protein>
<proteinExistence type="predicted"/>
<dbReference type="EMBL" id="UINC01047569">
    <property type="protein sequence ID" value="SVB56991.1"/>
    <property type="molecule type" value="Genomic_DNA"/>
</dbReference>
<reference evidence="1" key="1">
    <citation type="submission" date="2018-05" db="EMBL/GenBank/DDBJ databases">
        <authorList>
            <person name="Lanie J.A."/>
            <person name="Ng W.-L."/>
            <person name="Kazmierczak K.M."/>
            <person name="Andrzejewski T.M."/>
            <person name="Davidsen T.M."/>
            <person name="Wayne K.J."/>
            <person name="Tettelin H."/>
            <person name="Glass J.I."/>
            <person name="Rusch D."/>
            <person name="Podicherti R."/>
            <person name="Tsui H.-C.T."/>
            <person name="Winkler M.E."/>
        </authorList>
    </citation>
    <scope>NUCLEOTIDE SEQUENCE</scope>
</reference>
<name>A0A382F4E1_9ZZZZ</name>
<sequence length="258" mass="29219">MKIKFLLSLCLFSFFITNAVNAFEIERRREQFNKQYGQLFVPLPYSLPGLGTGLFVIGNFGNIADTTTDFSAIGGIGDAEFIFAFLDEFFLAPKLLYLQYLRAHGFKFAIQQYSSRGMDTSKNDFKYGIGNSWDLNAPTLKLTFMDRMLEIGLGINKQSGTFQKFVTPDENDPTKQGETVATFDPGLEINIANKIEFSTRIDFTDDYKDPRKGIRNSLFIDRQTATTSSEPSFDVVTNDLQIYIPVLEKSTIVFDLQI</sequence>
<accession>A0A382F4E1</accession>
<dbReference type="AlphaFoldDB" id="A0A382F4E1"/>
<organism evidence="1">
    <name type="scientific">marine metagenome</name>
    <dbReference type="NCBI Taxonomy" id="408172"/>
    <lineage>
        <taxon>unclassified sequences</taxon>
        <taxon>metagenomes</taxon>
        <taxon>ecological metagenomes</taxon>
    </lineage>
</organism>
<evidence type="ECO:0000313" key="1">
    <source>
        <dbReference type="EMBL" id="SVB56991.1"/>
    </source>
</evidence>
<evidence type="ECO:0008006" key="2">
    <source>
        <dbReference type="Google" id="ProtNLM"/>
    </source>
</evidence>